<protein>
    <submittedName>
        <fullName evidence="1">Uncharacterized protein</fullName>
    </submittedName>
</protein>
<sequence length="160" mass="18271">MHVEKLDVNLVQGRHLEVMLVGSVSAGRDQDAHNHRSYLFLILLSIRPSQIPYHTVDGRNPRPGFQFVALRLRALYRSAFSDKRLPPIPMSGRRRHFTQLYRSCFDDGSDVHNSGSQNLMPQSHPSSEMVMLDRDTTSSLAERARIFARPRRNSTRSSSV</sequence>
<evidence type="ECO:0000313" key="2">
    <source>
        <dbReference type="Proteomes" id="UP000799291"/>
    </source>
</evidence>
<reference evidence="1" key="1">
    <citation type="journal article" date="2020" name="Stud. Mycol.">
        <title>101 Dothideomycetes genomes: a test case for predicting lifestyles and emergence of pathogens.</title>
        <authorList>
            <person name="Haridas S."/>
            <person name="Albert R."/>
            <person name="Binder M."/>
            <person name="Bloem J."/>
            <person name="Labutti K."/>
            <person name="Salamov A."/>
            <person name="Andreopoulos B."/>
            <person name="Baker S."/>
            <person name="Barry K."/>
            <person name="Bills G."/>
            <person name="Bluhm B."/>
            <person name="Cannon C."/>
            <person name="Castanera R."/>
            <person name="Culley D."/>
            <person name="Daum C."/>
            <person name="Ezra D."/>
            <person name="Gonzalez J."/>
            <person name="Henrissat B."/>
            <person name="Kuo A."/>
            <person name="Liang C."/>
            <person name="Lipzen A."/>
            <person name="Lutzoni F."/>
            <person name="Magnuson J."/>
            <person name="Mondo S."/>
            <person name="Nolan M."/>
            <person name="Ohm R."/>
            <person name="Pangilinan J."/>
            <person name="Park H.-J."/>
            <person name="Ramirez L."/>
            <person name="Alfaro M."/>
            <person name="Sun H."/>
            <person name="Tritt A."/>
            <person name="Yoshinaga Y."/>
            <person name="Zwiers L.-H."/>
            <person name="Turgeon B."/>
            <person name="Goodwin S."/>
            <person name="Spatafora J."/>
            <person name="Crous P."/>
            <person name="Grigoriev I."/>
        </authorList>
    </citation>
    <scope>NUCLEOTIDE SEQUENCE</scope>
    <source>
        <strain evidence="1">CBS 122367</strain>
    </source>
</reference>
<keyword evidence="2" id="KW-1185">Reference proteome</keyword>
<evidence type="ECO:0000313" key="1">
    <source>
        <dbReference type="EMBL" id="KAF2686363.1"/>
    </source>
</evidence>
<dbReference type="EMBL" id="MU005577">
    <property type="protein sequence ID" value="KAF2686363.1"/>
    <property type="molecule type" value="Genomic_DNA"/>
</dbReference>
<accession>A0A6G1J846</accession>
<organism evidence="1 2">
    <name type="scientific">Lentithecium fluviatile CBS 122367</name>
    <dbReference type="NCBI Taxonomy" id="1168545"/>
    <lineage>
        <taxon>Eukaryota</taxon>
        <taxon>Fungi</taxon>
        <taxon>Dikarya</taxon>
        <taxon>Ascomycota</taxon>
        <taxon>Pezizomycotina</taxon>
        <taxon>Dothideomycetes</taxon>
        <taxon>Pleosporomycetidae</taxon>
        <taxon>Pleosporales</taxon>
        <taxon>Massarineae</taxon>
        <taxon>Lentitheciaceae</taxon>
        <taxon>Lentithecium</taxon>
    </lineage>
</organism>
<name>A0A6G1J846_9PLEO</name>
<gene>
    <name evidence="1" type="ORF">K458DRAFT_211370</name>
</gene>
<dbReference type="AlphaFoldDB" id="A0A6G1J846"/>
<proteinExistence type="predicted"/>
<dbReference type="Proteomes" id="UP000799291">
    <property type="component" value="Unassembled WGS sequence"/>
</dbReference>